<keyword evidence="2 8" id="KW-1003">Cell membrane</keyword>
<evidence type="ECO:0000256" key="6">
    <source>
        <dbReference type="ARBA" id="ARBA00023170"/>
    </source>
</evidence>
<evidence type="ECO:0000256" key="3">
    <source>
        <dbReference type="ARBA" id="ARBA00022692"/>
    </source>
</evidence>
<keyword evidence="7 8" id="KW-0807">Transducer</keyword>
<feature type="transmembrane region" description="Helical" evidence="8">
    <location>
        <begin position="45"/>
        <end position="68"/>
    </location>
</feature>
<dbReference type="GeneID" id="108083624"/>
<dbReference type="RefSeq" id="XP_017034984.1">
    <property type="nucleotide sequence ID" value="XM_017179495.2"/>
</dbReference>
<evidence type="ECO:0000313" key="9">
    <source>
        <dbReference type="Proteomes" id="UP001652661"/>
    </source>
</evidence>
<dbReference type="GO" id="GO:0007165">
    <property type="term" value="P:signal transduction"/>
    <property type="evidence" value="ECO:0007669"/>
    <property type="project" value="UniProtKB-KW"/>
</dbReference>
<dbReference type="PANTHER" id="PTHR21143">
    <property type="entry name" value="INVERTEBRATE GUSTATORY RECEPTOR"/>
    <property type="match status" value="1"/>
</dbReference>
<dbReference type="GO" id="GO:0033041">
    <property type="term" value="F:sweet taste receptor activity"/>
    <property type="evidence" value="ECO:0007669"/>
    <property type="project" value="TreeGrafter"/>
</dbReference>
<keyword evidence="4 8" id="KW-1133">Transmembrane helix</keyword>
<keyword evidence="3 8" id="KW-0812">Transmembrane</keyword>
<evidence type="ECO:0000256" key="5">
    <source>
        <dbReference type="ARBA" id="ARBA00023136"/>
    </source>
</evidence>
<dbReference type="GO" id="GO:0043025">
    <property type="term" value="C:neuronal cell body"/>
    <property type="evidence" value="ECO:0007669"/>
    <property type="project" value="TreeGrafter"/>
</dbReference>
<dbReference type="GO" id="GO:0005886">
    <property type="term" value="C:plasma membrane"/>
    <property type="evidence" value="ECO:0007669"/>
    <property type="project" value="UniProtKB-SubCell"/>
</dbReference>
<keyword evidence="9" id="KW-1185">Reference proteome</keyword>
<keyword evidence="5 8" id="KW-0472">Membrane</keyword>
<dbReference type="Pfam" id="PF08395">
    <property type="entry name" value="7tm_7"/>
    <property type="match status" value="1"/>
</dbReference>
<feature type="transmembrane region" description="Helical" evidence="8">
    <location>
        <begin position="368"/>
        <end position="388"/>
    </location>
</feature>
<accession>A0A6P4JK08</accession>
<dbReference type="AlphaFoldDB" id="A0A6P4JK08"/>
<dbReference type="Proteomes" id="UP001652661">
    <property type="component" value="Chromosome 3R"/>
</dbReference>
<feature type="transmembrane region" description="Helical" evidence="8">
    <location>
        <begin position="292"/>
        <end position="310"/>
    </location>
</feature>
<feature type="transmembrane region" description="Helical" evidence="8">
    <location>
        <begin position="255"/>
        <end position="280"/>
    </location>
</feature>
<dbReference type="InterPro" id="IPR013604">
    <property type="entry name" value="7TM_chemorcpt"/>
</dbReference>
<protein>
    <recommendedName>
        <fullName evidence="8">Gustatory receptor</fullName>
    </recommendedName>
</protein>
<comment type="similarity">
    <text evidence="8">Belongs to the insect chemoreceptor superfamily. Gustatory receptor (GR) family.</text>
</comment>
<keyword evidence="6 8" id="KW-0675">Receptor</keyword>
<organism evidence="9 10">
    <name type="scientific">Drosophila kikkawai</name>
    <name type="common">Fruit fly</name>
    <dbReference type="NCBI Taxonomy" id="30033"/>
    <lineage>
        <taxon>Eukaryota</taxon>
        <taxon>Metazoa</taxon>
        <taxon>Ecdysozoa</taxon>
        <taxon>Arthropoda</taxon>
        <taxon>Hexapoda</taxon>
        <taxon>Insecta</taxon>
        <taxon>Pterygota</taxon>
        <taxon>Neoptera</taxon>
        <taxon>Endopterygota</taxon>
        <taxon>Diptera</taxon>
        <taxon>Brachycera</taxon>
        <taxon>Muscomorpha</taxon>
        <taxon>Ephydroidea</taxon>
        <taxon>Drosophilidae</taxon>
        <taxon>Drosophila</taxon>
        <taxon>Sophophora</taxon>
    </lineage>
</organism>
<evidence type="ECO:0000256" key="7">
    <source>
        <dbReference type="ARBA" id="ARBA00023224"/>
    </source>
</evidence>
<dbReference type="OrthoDB" id="6366728at2759"/>
<evidence type="ECO:0000256" key="1">
    <source>
        <dbReference type="ARBA" id="ARBA00004651"/>
    </source>
</evidence>
<comment type="caution">
    <text evidence="8">Lacks conserved residue(s) required for the propagation of feature annotation.</text>
</comment>
<dbReference type="GO" id="GO:0030425">
    <property type="term" value="C:dendrite"/>
    <property type="evidence" value="ECO:0007669"/>
    <property type="project" value="TreeGrafter"/>
</dbReference>
<dbReference type="PANTHER" id="PTHR21143:SF131">
    <property type="entry name" value="GUSTATORY AND ODORANT RECEPTOR 63A-RELATED"/>
    <property type="match status" value="1"/>
</dbReference>
<name>A0A6P4JK08_DROKI</name>
<gene>
    <name evidence="10" type="primary">LOC108083624</name>
</gene>
<feature type="transmembrane region" description="Helical" evidence="8">
    <location>
        <begin position="88"/>
        <end position="106"/>
    </location>
</feature>
<reference evidence="10" key="1">
    <citation type="submission" date="2025-08" db="UniProtKB">
        <authorList>
            <consortium name="RefSeq"/>
        </authorList>
    </citation>
    <scope>IDENTIFICATION</scope>
    <source>
        <strain evidence="10">14028-0561.14</strain>
        <tissue evidence="10">Whole fly</tissue>
    </source>
</reference>
<sequence>MEANRSRLLATARPYLQLFSVLALTPPPRFFESTSNLRLLRNLKAGYCCFASGVLVLVTYECYVNIMGLQRQLVQFHVEDFSKVMGNTHKGLVLVMAICNHLNMLLNYRRLGRIYDEIAALEADIDGASRCFGGQRRCWSFRFRLAIFVGLWMVLLVALIPPLSYNRVNVLASGTDKIITEIVLIMLQFKGPEYCVFVMLVHELILEVRHTLQQINQELEDCNIRDRLQELCVALKRNQLLVGRIWRLVGELGSYFTLTMILLFLYNGFTILHVVNWAIIKTGSDCCPYKRVGVSVILTINLLLVCSYSECCTNAYKDIPRILRRIRSLPVAEDFPILKMGLREYFLQMQHLKLLFTCSGFFDISLKYFAGMLVTILGYIIILVQFKLQAFVETENKKILNTN</sequence>
<evidence type="ECO:0000313" key="10">
    <source>
        <dbReference type="RefSeq" id="XP_017034984.1"/>
    </source>
</evidence>
<evidence type="ECO:0000256" key="4">
    <source>
        <dbReference type="ARBA" id="ARBA00022989"/>
    </source>
</evidence>
<evidence type="ECO:0000256" key="8">
    <source>
        <dbReference type="RuleBase" id="RU363108"/>
    </source>
</evidence>
<comment type="function">
    <text evidence="8">Gustatory receptor which mediates acceptance or avoidance behavior, depending on its substrates.</text>
</comment>
<evidence type="ECO:0000256" key="2">
    <source>
        <dbReference type="ARBA" id="ARBA00022475"/>
    </source>
</evidence>
<comment type="subcellular location">
    <subcellularLocation>
        <location evidence="1 8">Cell membrane</location>
        <topology evidence="1 8">Multi-pass membrane protein</topology>
    </subcellularLocation>
</comment>
<proteinExistence type="inferred from homology"/>
<dbReference type="GO" id="GO:0030424">
    <property type="term" value="C:axon"/>
    <property type="evidence" value="ECO:0007669"/>
    <property type="project" value="TreeGrafter"/>
</dbReference>
<feature type="transmembrane region" description="Helical" evidence="8">
    <location>
        <begin position="145"/>
        <end position="165"/>
    </location>
</feature>